<evidence type="ECO:0000313" key="13">
    <source>
        <dbReference type="EMBL" id="AHA57445.1"/>
    </source>
</evidence>
<feature type="region of interest" description="Disordered" evidence="12">
    <location>
        <begin position="1"/>
        <end position="23"/>
    </location>
</feature>
<dbReference type="Pfam" id="PF03982">
    <property type="entry name" value="DAGAT"/>
    <property type="match status" value="1"/>
</dbReference>
<name>V5LV83_LINUS</name>
<comment type="similarity">
    <text evidence="2 11">Belongs to the diacylglycerol acyltransferase family.</text>
</comment>
<keyword evidence="9 11" id="KW-0472">Membrane</keyword>
<evidence type="ECO:0000256" key="3">
    <source>
        <dbReference type="ARBA" id="ARBA00022516"/>
    </source>
</evidence>
<dbReference type="PANTHER" id="PTHR12317:SF63">
    <property type="entry name" value="DIACYLGLYCEROL O-ACYLTRANSFERASE 2"/>
    <property type="match status" value="1"/>
</dbReference>
<dbReference type="EMBL" id="KC437083">
    <property type="protein sequence ID" value="AHA57445.1"/>
    <property type="molecule type" value="mRNA"/>
</dbReference>
<gene>
    <name evidence="13" type="primary">DGAT2-1</name>
</gene>
<dbReference type="AlphaFoldDB" id="V5LV83"/>
<evidence type="ECO:0000256" key="1">
    <source>
        <dbReference type="ARBA" id="ARBA00004477"/>
    </source>
</evidence>
<keyword evidence="10 13" id="KW-0012">Acyltransferase</keyword>
<evidence type="ECO:0000256" key="11">
    <source>
        <dbReference type="RuleBase" id="RU367023"/>
    </source>
</evidence>
<evidence type="ECO:0000256" key="8">
    <source>
        <dbReference type="ARBA" id="ARBA00023098"/>
    </source>
</evidence>
<evidence type="ECO:0000256" key="2">
    <source>
        <dbReference type="ARBA" id="ARBA00005420"/>
    </source>
</evidence>
<sequence length="354" mass="39393">MSQKVEEEDRLAGGTASNSWQENVNGNSINGGGGGGGGGVATILRSTDVVSRSKLKSLLSLGIWLGAIHFNVALVVVSFVFLPFSYFLMLLGFLLMLVFIPINDSSYLGRRFCRYVCRHACSYFPITLHVEDINAFRSDRSYVFGYEPHSVLPIGVVVLSDHVGFLPLPKIKVLASTAVFYTPFLRHIWTWCGLAPATKKNFTSLLASGYSRIVVPGGVQEAFHMEHGVEVAFLNKRKGFVRLAIEIGSPLVPVFSFGQSDVYKWWKPRGKWFLAFARVIRFTPIIFWGVLGTPLPFRQPMHVVIGRPIEFKKNAQPTMEEVAEVHGQFVAALKDLFDRHKVEAGCADLQLKIL</sequence>
<comment type="subcellular location">
    <subcellularLocation>
        <location evidence="1 11">Endoplasmic reticulum membrane</location>
        <topology evidence="1 11">Multi-pass membrane protein</topology>
    </subcellularLocation>
</comment>
<dbReference type="CDD" id="cd07987">
    <property type="entry name" value="LPLAT_MGAT-like"/>
    <property type="match status" value="1"/>
</dbReference>
<keyword evidence="4 11" id="KW-0808">Transferase</keyword>
<feature type="transmembrane region" description="Helical" evidence="11">
    <location>
        <begin position="58"/>
        <end position="78"/>
    </location>
</feature>
<evidence type="ECO:0000256" key="7">
    <source>
        <dbReference type="ARBA" id="ARBA00022989"/>
    </source>
</evidence>
<dbReference type="GO" id="GO:0004144">
    <property type="term" value="F:diacylglycerol O-acyltransferase activity"/>
    <property type="evidence" value="ECO:0007669"/>
    <property type="project" value="TreeGrafter"/>
</dbReference>
<keyword evidence="5 11" id="KW-0812">Transmembrane</keyword>
<dbReference type="BRENDA" id="2.3.1.20">
    <property type="organism ID" value="3037"/>
</dbReference>
<keyword evidence="8" id="KW-0443">Lipid metabolism</keyword>
<protein>
    <recommendedName>
        <fullName evidence="11">Acyltransferase</fullName>
        <ecNumber evidence="11">2.3.1.-</ecNumber>
    </recommendedName>
</protein>
<dbReference type="GO" id="GO:0019432">
    <property type="term" value="P:triglyceride biosynthetic process"/>
    <property type="evidence" value="ECO:0007669"/>
    <property type="project" value="TreeGrafter"/>
</dbReference>
<feature type="compositionally biased region" description="Basic and acidic residues" evidence="12">
    <location>
        <begin position="1"/>
        <end position="11"/>
    </location>
</feature>
<keyword evidence="3" id="KW-0444">Lipid biosynthesis</keyword>
<evidence type="ECO:0000256" key="4">
    <source>
        <dbReference type="ARBA" id="ARBA00022679"/>
    </source>
</evidence>
<feature type="transmembrane region" description="Helical" evidence="11">
    <location>
        <begin position="272"/>
        <end position="291"/>
    </location>
</feature>
<reference evidence="13" key="1">
    <citation type="journal article" date="2013" name="J. Biol. Chem.">
        <title>Identification of a pair of phospholipid:diacylglycerol acyltransferases from developing flax (Linum usitatissimum L.) seed catalyzing the selective production of trilinolenin.</title>
        <authorList>
            <person name="Pan X."/>
            <person name="Siloto R.M."/>
            <person name="Wickramarathna A.D."/>
            <person name="Mietkiewska E."/>
            <person name="Weselake R.J."/>
        </authorList>
    </citation>
    <scope>NUCLEOTIDE SEQUENCE</scope>
    <source>
        <tissue evidence="13">Embryos at 12 days post anthesis</tissue>
    </source>
</reference>
<evidence type="ECO:0000256" key="5">
    <source>
        <dbReference type="ARBA" id="ARBA00022692"/>
    </source>
</evidence>
<dbReference type="EC" id="2.3.1.-" evidence="11"/>
<organism evidence="13">
    <name type="scientific">Linum usitatissimum</name>
    <name type="common">Flax</name>
    <name type="synonym">Linum humile</name>
    <dbReference type="NCBI Taxonomy" id="4006"/>
    <lineage>
        <taxon>Eukaryota</taxon>
        <taxon>Viridiplantae</taxon>
        <taxon>Streptophyta</taxon>
        <taxon>Embryophyta</taxon>
        <taxon>Tracheophyta</taxon>
        <taxon>Spermatophyta</taxon>
        <taxon>Magnoliopsida</taxon>
        <taxon>eudicotyledons</taxon>
        <taxon>Gunneridae</taxon>
        <taxon>Pentapetalae</taxon>
        <taxon>rosids</taxon>
        <taxon>fabids</taxon>
        <taxon>Malpighiales</taxon>
        <taxon>Linaceae</taxon>
        <taxon>Linum</taxon>
    </lineage>
</organism>
<proteinExistence type="evidence at transcript level"/>
<evidence type="ECO:0000256" key="12">
    <source>
        <dbReference type="SAM" id="MobiDB-lite"/>
    </source>
</evidence>
<keyword evidence="7 11" id="KW-1133">Transmembrane helix</keyword>
<dbReference type="PANTHER" id="PTHR12317">
    <property type="entry name" value="DIACYLGLYCEROL O-ACYLTRANSFERASE"/>
    <property type="match status" value="1"/>
</dbReference>
<feature type="transmembrane region" description="Helical" evidence="11">
    <location>
        <begin position="84"/>
        <end position="102"/>
    </location>
</feature>
<evidence type="ECO:0000256" key="6">
    <source>
        <dbReference type="ARBA" id="ARBA00022824"/>
    </source>
</evidence>
<dbReference type="GO" id="GO:0005789">
    <property type="term" value="C:endoplasmic reticulum membrane"/>
    <property type="evidence" value="ECO:0007669"/>
    <property type="project" value="UniProtKB-SubCell"/>
</dbReference>
<accession>V5LV83</accession>
<evidence type="ECO:0000256" key="10">
    <source>
        <dbReference type="ARBA" id="ARBA00023315"/>
    </source>
</evidence>
<keyword evidence="6 11" id="KW-0256">Endoplasmic reticulum</keyword>
<dbReference type="InterPro" id="IPR007130">
    <property type="entry name" value="DAGAT"/>
</dbReference>
<evidence type="ECO:0000256" key="9">
    <source>
        <dbReference type="ARBA" id="ARBA00023136"/>
    </source>
</evidence>